<keyword evidence="5" id="KW-1185">Reference proteome</keyword>
<dbReference type="InterPro" id="IPR056884">
    <property type="entry name" value="NPHP3-like_N"/>
</dbReference>
<dbReference type="GeneID" id="63752953"/>
<evidence type="ECO:0000256" key="1">
    <source>
        <dbReference type="ARBA" id="ARBA00022737"/>
    </source>
</evidence>
<dbReference type="Pfam" id="PF01048">
    <property type="entry name" value="PNP_UDP_1"/>
    <property type="match status" value="1"/>
</dbReference>
<evidence type="ECO:0000259" key="2">
    <source>
        <dbReference type="Pfam" id="PF01048"/>
    </source>
</evidence>
<sequence length="533" mass="59803">MESFIRHRHTGHARLSQPPSDQNTYALGRILGHNVVIACLPSGNYGTTPAATVATQMLSTFSSIRFGLMVGIGGGVPTTADVRLGDVVVSNSTARFGGVIQYDHGKVVSGVFEHTGTLNKPPQVLSTAISDLRSEHQLGHNRIPSLLAEMVEKYPTMSQFTHRGPESDCLFEAHYDHPESARTCDGCDHDRLVSRQPRVSNDPHIHYGLIASSNKVMKHGQTRDSYARKYGILCFEMEAAGLMDRFPCLVIRGICDYADSHKSKQWQEYAAATAAAYAKELLSVIPISITRASQKAKEVLDSNIPSSDIVRFLALSNRPEWSITHKVGSGKTLVTSTAIDYMIQESKKSGELVAHFFYTHSNRDRLKASHLFESYIKQMLGHLDSMKKPCPPRVRDSIKQLCCPKRNPPTTREIIDEIFFPFCELLPRTTYVADGIDECDPKEVIETLKTFREVTLRHGTKVLISGREDLDVAQFVSGCIKMTMSENDTRRDIRRFIEWKIEEKMWERELTKDQSLLQDVKSKLNGNAERMSV</sequence>
<dbReference type="VEuPathDB" id="FungiDB:ASPWEDRAFT_48463"/>
<feature type="domain" description="Nucleoside phosphorylase" evidence="2">
    <location>
        <begin position="20"/>
        <end position="279"/>
    </location>
</feature>
<name>A0A1L9RT76_ASPWE</name>
<dbReference type="InterPro" id="IPR035994">
    <property type="entry name" value="Nucleoside_phosphorylase_sf"/>
</dbReference>
<dbReference type="Proteomes" id="UP000184383">
    <property type="component" value="Unassembled WGS sequence"/>
</dbReference>
<dbReference type="InterPro" id="IPR000845">
    <property type="entry name" value="Nucleoside_phosphorylase_d"/>
</dbReference>
<keyword evidence="1" id="KW-0677">Repeat</keyword>
<dbReference type="STRING" id="1073089.A0A1L9RT76"/>
<proteinExistence type="predicted"/>
<dbReference type="AlphaFoldDB" id="A0A1L9RT76"/>
<evidence type="ECO:0000313" key="5">
    <source>
        <dbReference type="Proteomes" id="UP000184383"/>
    </source>
</evidence>
<dbReference type="PANTHER" id="PTHR46082">
    <property type="entry name" value="ATP/GTP-BINDING PROTEIN-RELATED"/>
    <property type="match status" value="1"/>
</dbReference>
<dbReference type="GO" id="GO:0003824">
    <property type="term" value="F:catalytic activity"/>
    <property type="evidence" value="ECO:0007669"/>
    <property type="project" value="InterPro"/>
</dbReference>
<dbReference type="Gene3D" id="3.40.50.1580">
    <property type="entry name" value="Nucleoside phosphorylase domain"/>
    <property type="match status" value="1"/>
</dbReference>
<dbReference type="EMBL" id="KV878210">
    <property type="protein sequence ID" value="OJJ38129.1"/>
    <property type="molecule type" value="Genomic_DNA"/>
</dbReference>
<dbReference type="PANTHER" id="PTHR46082:SF11">
    <property type="entry name" value="AAA+ ATPASE DOMAIN-CONTAINING PROTEIN-RELATED"/>
    <property type="match status" value="1"/>
</dbReference>
<dbReference type="RefSeq" id="XP_040691805.1">
    <property type="nucleotide sequence ID" value="XM_040837105.1"/>
</dbReference>
<protein>
    <submittedName>
        <fullName evidence="4">Uncharacterized protein</fullName>
    </submittedName>
</protein>
<dbReference type="OrthoDB" id="1577640at2759"/>
<dbReference type="Pfam" id="PF24883">
    <property type="entry name" value="NPHP3_N"/>
    <property type="match status" value="1"/>
</dbReference>
<accession>A0A1L9RT76</accession>
<evidence type="ECO:0000259" key="3">
    <source>
        <dbReference type="Pfam" id="PF24883"/>
    </source>
</evidence>
<dbReference type="GO" id="GO:0009116">
    <property type="term" value="P:nucleoside metabolic process"/>
    <property type="evidence" value="ECO:0007669"/>
    <property type="project" value="InterPro"/>
</dbReference>
<organism evidence="4 5">
    <name type="scientific">Aspergillus wentii DTO 134E9</name>
    <dbReference type="NCBI Taxonomy" id="1073089"/>
    <lineage>
        <taxon>Eukaryota</taxon>
        <taxon>Fungi</taxon>
        <taxon>Dikarya</taxon>
        <taxon>Ascomycota</taxon>
        <taxon>Pezizomycotina</taxon>
        <taxon>Eurotiomycetes</taxon>
        <taxon>Eurotiomycetidae</taxon>
        <taxon>Eurotiales</taxon>
        <taxon>Aspergillaceae</taxon>
        <taxon>Aspergillus</taxon>
        <taxon>Aspergillus subgen. Cremei</taxon>
    </lineage>
</organism>
<dbReference type="InterPro" id="IPR053137">
    <property type="entry name" value="NLR-like"/>
</dbReference>
<dbReference type="SUPFAM" id="SSF53167">
    <property type="entry name" value="Purine and uridine phosphorylases"/>
    <property type="match status" value="1"/>
</dbReference>
<reference evidence="5" key="1">
    <citation type="journal article" date="2017" name="Genome Biol.">
        <title>Comparative genomics reveals high biological diversity and specific adaptations in the industrially and medically important fungal genus Aspergillus.</title>
        <authorList>
            <person name="de Vries R.P."/>
            <person name="Riley R."/>
            <person name="Wiebenga A."/>
            <person name="Aguilar-Osorio G."/>
            <person name="Amillis S."/>
            <person name="Uchima C.A."/>
            <person name="Anderluh G."/>
            <person name="Asadollahi M."/>
            <person name="Askin M."/>
            <person name="Barry K."/>
            <person name="Battaglia E."/>
            <person name="Bayram O."/>
            <person name="Benocci T."/>
            <person name="Braus-Stromeyer S.A."/>
            <person name="Caldana C."/>
            <person name="Canovas D."/>
            <person name="Cerqueira G.C."/>
            <person name="Chen F."/>
            <person name="Chen W."/>
            <person name="Choi C."/>
            <person name="Clum A."/>
            <person name="Dos Santos R.A."/>
            <person name="Damasio A.R."/>
            <person name="Diallinas G."/>
            <person name="Emri T."/>
            <person name="Fekete E."/>
            <person name="Flipphi M."/>
            <person name="Freyberg S."/>
            <person name="Gallo A."/>
            <person name="Gournas C."/>
            <person name="Habgood R."/>
            <person name="Hainaut M."/>
            <person name="Harispe M.L."/>
            <person name="Henrissat B."/>
            <person name="Hilden K.S."/>
            <person name="Hope R."/>
            <person name="Hossain A."/>
            <person name="Karabika E."/>
            <person name="Karaffa L."/>
            <person name="Karanyi Z."/>
            <person name="Krasevec N."/>
            <person name="Kuo A."/>
            <person name="Kusch H."/>
            <person name="LaButti K."/>
            <person name="Lagendijk E.L."/>
            <person name="Lapidus A."/>
            <person name="Levasseur A."/>
            <person name="Lindquist E."/>
            <person name="Lipzen A."/>
            <person name="Logrieco A.F."/>
            <person name="MacCabe A."/>
            <person name="Maekelae M.R."/>
            <person name="Malavazi I."/>
            <person name="Melin P."/>
            <person name="Meyer V."/>
            <person name="Mielnichuk N."/>
            <person name="Miskei M."/>
            <person name="Molnar A.P."/>
            <person name="Mule G."/>
            <person name="Ngan C.Y."/>
            <person name="Orejas M."/>
            <person name="Orosz E."/>
            <person name="Ouedraogo J.P."/>
            <person name="Overkamp K.M."/>
            <person name="Park H.-S."/>
            <person name="Perrone G."/>
            <person name="Piumi F."/>
            <person name="Punt P.J."/>
            <person name="Ram A.F."/>
            <person name="Ramon A."/>
            <person name="Rauscher S."/>
            <person name="Record E."/>
            <person name="Riano-Pachon D.M."/>
            <person name="Robert V."/>
            <person name="Roehrig J."/>
            <person name="Ruller R."/>
            <person name="Salamov A."/>
            <person name="Salih N.S."/>
            <person name="Samson R.A."/>
            <person name="Sandor E."/>
            <person name="Sanguinetti M."/>
            <person name="Schuetze T."/>
            <person name="Sepcic K."/>
            <person name="Shelest E."/>
            <person name="Sherlock G."/>
            <person name="Sophianopoulou V."/>
            <person name="Squina F.M."/>
            <person name="Sun H."/>
            <person name="Susca A."/>
            <person name="Todd R.B."/>
            <person name="Tsang A."/>
            <person name="Unkles S.E."/>
            <person name="van de Wiele N."/>
            <person name="van Rossen-Uffink D."/>
            <person name="Oliveira J.V."/>
            <person name="Vesth T.C."/>
            <person name="Visser J."/>
            <person name="Yu J.-H."/>
            <person name="Zhou M."/>
            <person name="Andersen M.R."/>
            <person name="Archer D.B."/>
            <person name="Baker S.E."/>
            <person name="Benoit I."/>
            <person name="Brakhage A.A."/>
            <person name="Braus G.H."/>
            <person name="Fischer R."/>
            <person name="Frisvad J.C."/>
            <person name="Goldman G.H."/>
            <person name="Houbraken J."/>
            <person name="Oakley B."/>
            <person name="Pocsi I."/>
            <person name="Scazzocchio C."/>
            <person name="Seiboth B."/>
            <person name="vanKuyk P.A."/>
            <person name="Wortman J."/>
            <person name="Dyer P.S."/>
            <person name="Grigoriev I.V."/>
        </authorList>
    </citation>
    <scope>NUCLEOTIDE SEQUENCE [LARGE SCALE GENOMIC DNA]</scope>
    <source>
        <strain evidence="5">DTO 134E9</strain>
    </source>
</reference>
<evidence type="ECO:0000313" key="4">
    <source>
        <dbReference type="EMBL" id="OJJ38129.1"/>
    </source>
</evidence>
<gene>
    <name evidence="4" type="ORF">ASPWEDRAFT_48463</name>
</gene>
<feature type="domain" description="Nephrocystin 3-like N-terminal" evidence="3">
    <location>
        <begin position="323"/>
        <end position="467"/>
    </location>
</feature>